<dbReference type="InterPro" id="IPR002060">
    <property type="entry name" value="Squ/phyt_synthse"/>
</dbReference>
<dbReference type="SFLD" id="SFLDG01212">
    <property type="entry name" value="Phytoene_synthase_like"/>
    <property type="match status" value="1"/>
</dbReference>
<accession>A0A1H2RRX3</accession>
<gene>
    <name evidence="4" type="ORF">SAMN05421781_0885</name>
</gene>
<dbReference type="Gene3D" id="1.10.600.10">
    <property type="entry name" value="Farnesyl Diphosphate Synthase"/>
    <property type="match status" value="1"/>
</dbReference>
<dbReference type="SUPFAM" id="SSF48576">
    <property type="entry name" value="Terpenoid synthases"/>
    <property type="match status" value="1"/>
</dbReference>
<sequence>MRNMKSTLEEAYEECHRIITMHSKTFSKAFDILPFEKRRGVWAVYAFCRTVDDIVDEGENPEQELKEFETMFHQFLRDPFYQPSLQWIALRDTFERFDMEVQPFIDMIQGQYMDLEKIFYYTLEEVEGYSYYVAGTVGLMLLPILSPERFEHLKPGAIALGKAMQLTNILRDVGEDLERGRIYFPVEILEKHGYTTRNLYQHRLDPSFVRAWEEAAARAEELYTEALESIEQYPKDARYPVKGAAYMYQAILESVRKNDYQVFKERAYVSKRDKWSILKRLSS</sequence>
<dbReference type="PANTHER" id="PTHR31480">
    <property type="entry name" value="BIFUNCTIONAL LYCOPENE CYCLASE/PHYTOENE SYNTHASE"/>
    <property type="match status" value="1"/>
</dbReference>
<dbReference type="CDD" id="cd00683">
    <property type="entry name" value="Trans_IPPS_HH"/>
    <property type="match status" value="1"/>
</dbReference>
<dbReference type="AlphaFoldDB" id="A0A1H2RRX3"/>
<dbReference type="PROSITE" id="PS01045">
    <property type="entry name" value="SQUALEN_PHYTOEN_SYN_2"/>
    <property type="match status" value="1"/>
</dbReference>
<name>A0A1H2RRX3_9BACI</name>
<dbReference type="Proteomes" id="UP000199488">
    <property type="component" value="Unassembled WGS sequence"/>
</dbReference>
<dbReference type="GO" id="GO:0051996">
    <property type="term" value="F:squalene synthase [NAD(P)H] activity"/>
    <property type="evidence" value="ECO:0007669"/>
    <property type="project" value="InterPro"/>
</dbReference>
<keyword evidence="2" id="KW-0808">Transferase</keyword>
<dbReference type="InterPro" id="IPR033904">
    <property type="entry name" value="Trans_IPPS_HH"/>
</dbReference>
<dbReference type="GO" id="GO:0016117">
    <property type="term" value="P:carotenoid biosynthetic process"/>
    <property type="evidence" value="ECO:0007669"/>
    <property type="project" value="UniProtKB-KW"/>
</dbReference>
<organism evidence="4 5">
    <name type="scientific">Marinococcus luteus</name>
    <dbReference type="NCBI Taxonomy" id="1122204"/>
    <lineage>
        <taxon>Bacteria</taxon>
        <taxon>Bacillati</taxon>
        <taxon>Bacillota</taxon>
        <taxon>Bacilli</taxon>
        <taxon>Bacillales</taxon>
        <taxon>Bacillaceae</taxon>
        <taxon>Marinococcus</taxon>
    </lineage>
</organism>
<dbReference type="SFLD" id="SFLDS00005">
    <property type="entry name" value="Isoprenoid_Synthase_Type_I"/>
    <property type="match status" value="1"/>
</dbReference>
<evidence type="ECO:0000256" key="1">
    <source>
        <dbReference type="ARBA" id="ARBA00004829"/>
    </source>
</evidence>
<dbReference type="InterPro" id="IPR008949">
    <property type="entry name" value="Isoprenoid_synthase_dom_sf"/>
</dbReference>
<dbReference type="GO" id="GO:0004311">
    <property type="term" value="F:geranylgeranyl diphosphate synthase activity"/>
    <property type="evidence" value="ECO:0007669"/>
    <property type="project" value="InterPro"/>
</dbReference>
<dbReference type="InterPro" id="IPR019845">
    <property type="entry name" value="Squalene/phytoene_synthase_CS"/>
</dbReference>
<dbReference type="Pfam" id="PF00494">
    <property type="entry name" value="SQS_PSY"/>
    <property type="match status" value="1"/>
</dbReference>
<evidence type="ECO:0000313" key="4">
    <source>
        <dbReference type="EMBL" id="SDW22048.1"/>
    </source>
</evidence>
<keyword evidence="5" id="KW-1185">Reference proteome</keyword>
<dbReference type="SFLD" id="SFLDG01018">
    <property type="entry name" value="Squalene/Phytoene_Synthase_Lik"/>
    <property type="match status" value="1"/>
</dbReference>
<dbReference type="PROSITE" id="PS01044">
    <property type="entry name" value="SQUALEN_PHYTOEN_SYN_1"/>
    <property type="match status" value="1"/>
</dbReference>
<proteinExistence type="predicted"/>
<dbReference type="EMBL" id="FNNC01000001">
    <property type="protein sequence ID" value="SDW22048.1"/>
    <property type="molecule type" value="Genomic_DNA"/>
</dbReference>
<evidence type="ECO:0000313" key="5">
    <source>
        <dbReference type="Proteomes" id="UP000199488"/>
    </source>
</evidence>
<reference evidence="4 5" key="1">
    <citation type="submission" date="2016-10" db="EMBL/GenBank/DDBJ databases">
        <authorList>
            <person name="de Groot N.N."/>
        </authorList>
    </citation>
    <scope>NUCLEOTIDE SEQUENCE [LARGE SCALE GENOMIC DNA]</scope>
    <source>
        <strain evidence="4 5">DSM 23126</strain>
    </source>
</reference>
<dbReference type="STRING" id="1122204.SAMN05421781_0885"/>
<protein>
    <submittedName>
        <fullName evidence="4">Phytoene synthase</fullName>
    </submittedName>
</protein>
<evidence type="ECO:0000256" key="2">
    <source>
        <dbReference type="ARBA" id="ARBA00022679"/>
    </source>
</evidence>
<comment type="pathway">
    <text evidence="1">Carotenoid biosynthesis.</text>
</comment>
<evidence type="ECO:0000256" key="3">
    <source>
        <dbReference type="ARBA" id="ARBA00022746"/>
    </source>
</evidence>
<keyword evidence="3" id="KW-0125">Carotenoid biosynthesis</keyword>
<dbReference type="InterPro" id="IPR044843">
    <property type="entry name" value="Trans_IPPS_bact-type"/>
</dbReference>